<dbReference type="EMBL" id="CAUYUJ010000510">
    <property type="protein sequence ID" value="CAK0790987.1"/>
    <property type="molecule type" value="Genomic_DNA"/>
</dbReference>
<reference evidence="4" key="1">
    <citation type="submission" date="2023-10" db="EMBL/GenBank/DDBJ databases">
        <authorList>
            <person name="Chen Y."/>
            <person name="Shah S."/>
            <person name="Dougan E. K."/>
            <person name="Thang M."/>
            <person name="Chan C."/>
        </authorList>
    </citation>
    <scope>NUCLEOTIDE SEQUENCE [LARGE SCALE GENOMIC DNA]</scope>
</reference>
<protein>
    <submittedName>
        <fullName evidence="4">Uncharacterized protein</fullName>
    </submittedName>
</protein>
<keyword evidence="3" id="KW-0732">Signal</keyword>
<evidence type="ECO:0000313" key="4">
    <source>
        <dbReference type="EMBL" id="CAK0790987.1"/>
    </source>
</evidence>
<evidence type="ECO:0000256" key="3">
    <source>
        <dbReference type="SAM" id="SignalP"/>
    </source>
</evidence>
<sequence length="172" mass="19443">MIECSPSCTHCLFCAVSLRLFIQLLHSVLHLLLSICTMADARMSDADVNDRKRRRDLEMAEERANELQQRQVILSQSSDSGFKAFLEWTFDKDDRSKRESEESRQLLQTLHEKTDKAEKAVVDLQKQQHADSARITALEQQMKNGPPSLGGASTRSGAPLDFAPSFVEAYGW</sequence>
<feature type="non-terminal residue" evidence="4">
    <location>
        <position position="172"/>
    </location>
</feature>
<proteinExistence type="predicted"/>
<feature type="coiled-coil region" evidence="1">
    <location>
        <begin position="50"/>
        <end position="77"/>
    </location>
</feature>
<feature type="region of interest" description="Disordered" evidence="2">
    <location>
        <begin position="141"/>
        <end position="160"/>
    </location>
</feature>
<feature type="chain" id="PRO_5046610155" evidence="3">
    <location>
        <begin position="42"/>
        <end position="172"/>
    </location>
</feature>
<evidence type="ECO:0000256" key="2">
    <source>
        <dbReference type="SAM" id="MobiDB-lite"/>
    </source>
</evidence>
<gene>
    <name evidence="4" type="ORF">PCOR1329_LOCUS2059</name>
</gene>
<name>A0ABN9PDP9_9DINO</name>
<dbReference type="Proteomes" id="UP001189429">
    <property type="component" value="Unassembled WGS sequence"/>
</dbReference>
<organism evidence="4 5">
    <name type="scientific">Prorocentrum cordatum</name>
    <dbReference type="NCBI Taxonomy" id="2364126"/>
    <lineage>
        <taxon>Eukaryota</taxon>
        <taxon>Sar</taxon>
        <taxon>Alveolata</taxon>
        <taxon>Dinophyceae</taxon>
        <taxon>Prorocentrales</taxon>
        <taxon>Prorocentraceae</taxon>
        <taxon>Prorocentrum</taxon>
    </lineage>
</organism>
<comment type="caution">
    <text evidence="4">The sequence shown here is derived from an EMBL/GenBank/DDBJ whole genome shotgun (WGS) entry which is preliminary data.</text>
</comment>
<evidence type="ECO:0000256" key="1">
    <source>
        <dbReference type="SAM" id="Coils"/>
    </source>
</evidence>
<keyword evidence="5" id="KW-1185">Reference proteome</keyword>
<evidence type="ECO:0000313" key="5">
    <source>
        <dbReference type="Proteomes" id="UP001189429"/>
    </source>
</evidence>
<accession>A0ABN9PDP9</accession>
<feature type="signal peptide" evidence="3">
    <location>
        <begin position="1"/>
        <end position="41"/>
    </location>
</feature>
<keyword evidence="1" id="KW-0175">Coiled coil</keyword>